<keyword evidence="4" id="KW-0539">Nucleus</keyword>
<dbReference type="Pfam" id="PF09805">
    <property type="entry name" value="Nop25"/>
    <property type="match status" value="1"/>
</dbReference>
<evidence type="ECO:0000256" key="5">
    <source>
        <dbReference type="SAM" id="MobiDB-lite"/>
    </source>
</evidence>
<name>A0AAW0ET98_9TRYP</name>
<feature type="compositionally biased region" description="Acidic residues" evidence="5">
    <location>
        <begin position="139"/>
        <end position="159"/>
    </location>
</feature>
<keyword evidence="3" id="KW-0175">Coiled coil</keyword>
<feature type="region of interest" description="Disordered" evidence="5">
    <location>
        <begin position="275"/>
        <end position="324"/>
    </location>
</feature>
<dbReference type="AlphaFoldDB" id="A0AAW0ET98"/>
<organism evidence="6 7">
    <name type="scientific">Novymonas esmeraldas</name>
    <dbReference type="NCBI Taxonomy" id="1808958"/>
    <lineage>
        <taxon>Eukaryota</taxon>
        <taxon>Discoba</taxon>
        <taxon>Euglenozoa</taxon>
        <taxon>Kinetoplastea</taxon>
        <taxon>Metakinetoplastina</taxon>
        <taxon>Trypanosomatida</taxon>
        <taxon>Trypanosomatidae</taxon>
        <taxon>Novymonas</taxon>
    </lineage>
</organism>
<feature type="compositionally biased region" description="Basic residues" evidence="5">
    <location>
        <begin position="300"/>
        <end position="324"/>
    </location>
</feature>
<dbReference type="PANTHER" id="PTHR14577">
    <property type="entry name" value="NUCLEOLAR PROTEIN 12"/>
    <property type="match status" value="1"/>
</dbReference>
<feature type="compositionally biased region" description="Basic and acidic residues" evidence="5">
    <location>
        <begin position="175"/>
        <end position="184"/>
    </location>
</feature>
<accession>A0AAW0ET98</accession>
<evidence type="ECO:0000256" key="4">
    <source>
        <dbReference type="ARBA" id="ARBA00023242"/>
    </source>
</evidence>
<comment type="similarity">
    <text evidence="2">Belongs to the RRP17 family.</text>
</comment>
<evidence type="ECO:0000256" key="3">
    <source>
        <dbReference type="ARBA" id="ARBA00023054"/>
    </source>
</evidence>
<gene>
    <name evidence="6" type="ORF">NESM_000602700</name>
</gene>
<dbReference type="EMBL" id="JAECZO010000081">
    <property type="protein sequence ID" value="KAK7196639.1"/>
    <property type="molecule type" value="Genomic_DNA"/>
</dbReference>
<evidence type="ECO:0008006" key="8">
    <source>
        <dbReference type="Google" id="ProtNLM"/>
    </source>
</evidence>
<dbReference type="PANTHER" id="PTHR14577:SF0">
    <property type="entry name" value="NUCLEOLAR PROTEIN 12"/>
    <property type="match status" value="1"/>
</dbReference>
<evidence type="ECO:0000313" key="7">
    <source>
        <dbReference type="Proteomes" id="UP001430356"/>
    </source>
</evidence>
<feature type="compositionally biased region" description="Basic residues" evidence="5">
    <location>
        <begin position="185"/>
        <end position="195"/>
    </location>
</feature>
<feature type="region of interest" description="Disordered" evidence="5">
    <location>
        <begin position="139"/>
        <end position="205"/>
    </location>
</feature>
<sequence>MVKYVDAGVADAAADKGKKKARKGFKADRLENYKRMLSKKHGKKVTATPTRTVRPKALVFDDAARRDYLLTLHKKKNERRVQAFVDAKRKHRKESARTRRDQREEARRAYNNFARVPILPDYTFRLPERRDDGFADEVADEVSEADHDDEGDDEGDDDGLPWMSVDNADAAAQEALERRDEKASPHQRRRAKRLATVRSSSHAMPGAMLGHETGDTAAATCSGASVDAVDGDYATVEVKPLFGGAGRDTGAASSQPLPSNNFDDLPLVVQQELRRLRQDTKGPAKTKPRMHMMKELDKIRKIHKHSRKGHGKRKTSGKRKNRKK</sequence>
<comment type="subcellular location">
    <subcellularLocation>
        <location evidence="1">Nucleus</location>
        <location evidence="1">Nucleolus</location>
    </subcellularLocation>
</comment>
<evidence type="ECO:0000313" key="6">
    <source>
        <dbReference type="EMBL" id="KAK7196639.1"/>
    </source>
</evidence>
<evidence type="ECO:0000256" key="1">
    <source>
        <dbReference type="ARBA" id="ARBA00004604"/>
    </source>
</evidence>
<dbReference type="GO" id="GO:0005730">
    <property type="term" value="C:nucleolus"/>
    <property type="evidence" value="ECO:0007669"/>
    <property type="project" value="UniProtKB-SubCell"/>
</dbReference>
<comment type="caution">
    <text evidence="6">The sequence shown here is derived from an EMBL/GenBank/DDBJ whole genome shotgun (WGS) entry which is preliminary data.</text>
</comment>
<dbReference type="InterPro" id="IPR019186">
    <property type="entry name" value="Nucleolar_protein_12"/>
</dbReference>
<dbReference type="GO" id="GO:0019843">
    <property type="term" value="F:rRNA binding"/>
    <property type="evidence" value="ECO:0007669"/>
    <property type="project" value="TreeGrafter"/>
</dbReference>
<keyword evidence="7" id="KW-1185">Reference proteome</keyword>
<evidence type="ECO:0000256" key="2">
    <source>
        <dbReference type="ARBA" id="ARBA00007175"/>
    </source>
</evidence>
<proteinExistence type="inferred from homology"/>
<reference evidence="6 7" key="1">
    <citation type="journal article" date="2021" name="MBio">
        <title>A New Model Trypanosomatid, Novymonas esmeraldas: Genomic Perception of Its 'Candidatus Pandoraea novymonadis' Endosymbiont.</title>
        <authorList>
            <person name="Zakharova A."/>
            <person name="Saura A."/>
            <person name="Butenko A."/>
            <person name="Podesvova L."/>
            <person name="Warmusova S."/>
            <person name="Kostygov A.Y."/>
            <person name="Nenarokova A."/>
            <person name="Lukes J."/>
            <person name="Opperdoes F.R."/>
            <person name="Yurchenko V."/>
        </authorList>
    </citation>
    <scope>NUCLEOTIDE SEQUENCE [LARGE SCALE GENOMIC DNA]</scope>
    <source>
        <strain evidence="6 7">E262AT.01</strain>
    </source>
</reference>
<protein>
    <recommendedName>
        <fullName evidence="8">Nucleolar protein 12</fullName>
    </recommendedName>
</protein>
<dbReference type="Proteomes" id="UP001430356">
    <property type="component" value="Unassembled WGS sequence"/>
</dbReference>